<organism evidence="2 3">
    <name type="scientific">Halocalculus aciditolerans</name>
    <dbReference type="NCBI Taxonomy" id="1383812"/>
    <lineage>
        <taxon>Archaea</taxon>
        <taxon>Methanobacteriati</taxon>
        <taxon>Methanobacteriota</taxon>
        <taxon>Stenosarchaea group</taxon>
        <taxon>Halobacteria</taxon>
        <taxon>Halobacteriales</taxon>
        <taxon>Halobacteriaceae</taxon>
        <taxon>Halocalculus</taxon>
    </lineage>
</organism>
<keyword evidence="3" id="KW-1185">Reference proteome</keyword>
<gene>
    <name evidence="2" type="ORF">GCM10009039_07660</name>
</gene>
<feature type="compositionally biased region" description="Low complexity" evidence="1">
    <location>
        <begin position="29"/>
        <end position="44"/>
    </location>
</feature>
<accession>A0A830FH06</accession>
<name>A0A830FH06_9EURY</name>
<dbReference type="AlphaFoldDB" id="A0A830FH06"/>
<evidence type="ECO:0000256" key="1">
    <source>
        <dbReference type="SAM" id="MobiDB-lite"/>
    </source>
</evidence>
<reference evidence="2" key="2">
    <citation type="submission" date="2020-09" db="EMBL/GenBank/DDBJ databases">
        <authorList>
            <person name="Sun Q."/>
            <person name="Ohkuma M."/>
        </authorList>
    </citation>
    <scope>NUCLEOTIDE SEQUENCE</scope>
    <source>
        <strain evidence="2">JCM 19596</strain>
    </source>
</reference>
<dbReference type="Proteomes" id="UP000607197">
    <property type="component" value="Unassembled WGS sequence"/>
</dbReference>
<dbReference type="OrthoDB" id="270566at2157"/>
<proteinExistence type="predicted"/>
<sequence length="266" mass="27911">MHRRALLRAGALGLAAAVPGCSTDETEPESATTTPENATPTRATRSTADAPAVDASAIIARESIVYPLLDTLDVAGADEQYVFATLTATGEPDVDAFELALDGDVVAQGETRLGTMSPTGGRPRIRGLGPAYDGSSDTGWVGFALPERVEADRGELRLADTDRAWSLPDGVLADLTAPAPDFRDVLTVTDEGGGELTVKAAVWNRGSRTETYRGCVNVAVAASEAFEIDVPPGERREWTWTHDRTGSGTAVVRVQTVAGTTSKRVG</sequence>
<comment type="caution">
    <text evidence="2">The sequence shown here is derived from an EMBL/GenBank/DDBJ whole genome shotgun (WGS) entry which is preliminary data.</text>
</comment>
<evidence type="ECO:0000313" key="2">
    <source>
        <dbReference type="EMBL" id="GGL51898.1"/>
    </source>
</evidence>
<protein>
    <submittedName>
        <fullName evidence="2">Uncharacterized protein</fullName>
    </submittedName>
</protein>
<reference evidence="2" key="1">
    <citation type="journal article" date="2014" name="Int. J. Syst. Evol. Microbiol.">
        <title>Complete genome sequence of Corynebacterium casei LMG S-19264T (=DSM 44701T), isolated from a smear-ripened cheese.</title>
        <authorList>
            <consortium name="US DOE Joint Genome Institute (JGI-PGF)"/>
            <person name="Walter F."/>
            <person name="Albersmeier A."/>
            <person name="Kalinowski J."/>
            <person name="Ruckert C."/>
        </authorList>
    </citation>
    <scope>NUCLEOTIDE SEQUENCE</scope>
    <source>
        <strain evidence="2">JCM 19596</strain>
    </source>
</reference>
<feature type="region of interest" description="Disordered" evidence="1">
    <location>
        <begin position="19"/>
        <end position="49"/>
    </location>
</feature>
<dbReference type="EMBL" id="BMPG01000001">
    <property type="protein sequence ID" value="GGL51898.1"/>
    <property type="molecule type" value="Genomic_DNA"/>
</dbReference>
<evidence type="ECO:0000313" key="3">
    <source>
        <dbReference type="Proteomes" id="UP000607197"/>
    </source>
</evidence>
<dbReference type="RefSeq" id="WP_188976010.1">
    <property type="nucleotide sequence ID" value="NZ_BMPG01000001.1"/>
</dbReference>